<reference evidence="3 4" key="1">
    <citation type="journal article" date="2017" name="Front. Microbiol.">
        <title>Labilibaculum manganireducens gen. nov., sp. nov. and Labilibaculum filiforme sp. nov., Novel Bacteroidetes Isolated from Subsurface Sediments of the Baltic Sea.</title>
        <authorList>
            <person name="Vandieken V."/>
            <person name="Marshall I.P."/>
            <person name="Niemann H."/>
            <person name="Engelen B."/>
            <person name="Cypionka H."/>
        </authorList>
    </citation>
    <scope>NUCLEOTIDE SEQUENCE [LARGE SCALE GENOMIC DNA]</scope>
    <source>
        <strain evidence="3 4">59.16B</strain>
    </source>
</reference>
<dbReference type="OrthoDB" id="1017207at2"/>
<sequence>MIQIARCLRAKFTYCIFIVGILTINNGTNSPLQAQQFNHYLPESFHPLKTDSKSVIDLVTKKYKQVVQKQDTVSVIQTLILLSSMERINLNYRTAFDRAGEALFLAEQYNNALLIAKAHEELGVLNYLFKQDDSAGLHFRNSLLFYKKSQAINKQQSLLHPYYNLLLYYQRIKDYQKTKAYIDSCSFITKSNGLLNFEKIFINEKRANLCRWDSDFDKAIAFIEKSIQTLENLKTDEKLFLKQKSFLIILYATKGSIYRSQGKIEKAKIFLEKSLQEKDLYGEHTFYKSFVYKSYATLLYDIGEFKKSYENLLRAQEINDKYLNPRNDENHNFLSIKNRYSEEINKKNTEINLKNLELAESKRENLRFRIFFFIAISLIIVVVFIFRYRTQYLKHQKENAINNKKQQQSKELIELKNKELTSTMLQLIEKDEIIKTLSNQLKKDPSNKILLSSIEKHSVSLWEAFNTRFIALNKEFYDRLKKQVPDLSAADLKICALIKLNFSGKEMAYLLGISEGSVNVARHRLRKKMGIDRETNLVQYINSI</sequence>
<dbReference type="InterPro" id="IPR019734">
    <property type="entry name" value="TPR_rpt"/>
</dbReference>
<dbReference type="GO" id="GO:0003677">
    <property type="term" value="F:DNA binding"/>
    <property type="evidence" value="ECO:0007669"/>
    <property type="project" value="InterPro"/>
</dbReference>
<feature type="transmembrane region" description="Helical" evidence="1">
    <location>
        <begin position="370"/>
        <end position="388"/>
    </location>
</feature>
<keyword evidence="4" id="KW-1185">Reference proteome</keyword>
<keyword evidence="1" id="KW-1133">Transmembrane helix</keyword>
<dbReference type="InterPro" id="IPR000792">
    <property type="entry name" value="Tscrpt_reg_LuxR_C"/>
</dbReference>
<evidence type="ECO:0000313" key="3">
    <source>
        <dbReference type="EMBL" id="PKQ61033.1"/>
    </source>
</evidence>
<dbReference type="InterPro" id="IPR016032">
    <property type="entry name" value="Sig_transdc_resp-reg_C-effctor"/>
</dbReference>
<dbReference type="EMBL" id="MVDD01000018">
    <property type="protein sequence ID" value="PKQ61033.1"/>
    <property type="molecule type" value="Genomic_DNA"/>
</dbReference>
<dbReference type="Proteomes" id="UP000233535">
    <property type="component" value="Unassembled WGS sequence"/>
</dbReference>
<dbReference type="Gene3D" id="1.10.10.10">
    <property type="entry name" value="Winged helix-like DNA-binding domain superfamily/Winged helix DNA-binding domain"/>
    <property type="match status" value="1"/>
</dbReference>
<feature type="domain" description="HTH luxR-type" evidence="2">
    <location>
        <begin position="484"/>
        <end position="541"/>
    </location>
</feature>
<dbReference type="InterPro" id="IPR036388">
    <property type="entry name" value="WH-like_DNA-bd_sf"/>
</dbReference>
<dbReference type="SUPFAM" id="SSF48452">
    <property type="entry name" value="TPR-like"/>
    <property type="match status" value="1"/>
</dbReference>
<dbReference type="AlphaFoldDB" id="A0A2N3HSL4"/>
<dbReference type="SMART" id="SM00421">
    <property type="entry name" value="HTH_LUXR"/>
    <property type="match status" value="1"/>
</dbReference>
<evidence type="ECO:0000259" key="2">
    <source>
        <dbReference type="SMART" id="SM00421"/>
    </source>
</evidence>
<protein>
    <recommendedName>
        <fullName evidence="2">HTH luxR-type domain-containing protein</fullName>
    </recommendedName>
</protein>
<proteinExistence type="predicted"/>
<dbReference type="Pfam" id="PF13181">
    <property type="entry name" value="TPR_8"/>
    <property type="match status" value="1"/>
</dbReference>
<comment type="caution">
    <text evidence="3">The sequence shown here is derived from an EMBL/GenBank/DDBJ whole genome shotgun (WGS) entry which is preliminary data.</text>
</comment>
<evidence type="ECO:0000313" key="4">
    <source>
        <dbReference type="Proteomes" id="UP000233535"/>
    </source>
</evidence>
<keyword evidence="1" id="KW-0812">Transmembrane</keyword>
<gene>
    <name evidence="3" type="ORF">BZG02_17205</name>
</gene>
<keyword evidence="1" id="KW-0472">Membrane</keyword>
<dbReference type="SUPFAM" id="SSF46894">
    <property type="entry name" value="C-terminal effector domain of the bipartite response regulators"/>
    <property type="match status" value="1"/>
</dbReference>
<dbReference type="InterPro" id="IPR011990">
    <property type="entry name" value="TPR-like_helical_dom_sf"/>
</dbReference>
<name>A0A2N3HSL4_9BACT</name>
<organism evidence="3 4">
    <name type="scientific">Labilibaculum filiforme</name>
    <dbReference type="NCBI Taxonomy" id="1940526"/>
    <lineage>
        <taxon>Bacteria</taxon>
        <taxon>Pseudomonadati</taxon>
        <taxon>Bacteroidota</taxon>
        <taxon>Bacteroidia</taxon>
        <taxon>Marinilabiliales</taxon>
        <taxon>Marinifilaceae</taxon>
        <taxon>Labilibaculum</taxon>
    </lineage>
</organism>
<accession>A0A2N3HSL4</accession>
<evidence type="ECO:0000256" key="1">
    <source>
        <dbReference type="SAM" id="Phobius"/>
    </source>
</evidence>
<dbReference type="SMART" id="SM00028">
    <property type="entry name" value="TPR"/>
    <property type="match status" value="3"/>
</dbReference>
<dbReference type="GO" id="GO:0006355">
    <property type="term" value="P:regulation of DNA-templated transcription"/>
    <property type="evidence" value="ECO:0007669"/>
    <property type="project" value="InterPro"/>
</dbReference>
<dbReference type="Gene3D" id="1.25.40.10">
    <property type="entry name" value="Tetratricopeptide repeat domain"/>
    <property type="match status" value="2"/>
</dbReference>
<dbReference type="RefSeq" id="WP_101262997.1">
    <property type="nucleotide sequence ID" value="NZ_MVDD01000018.1"/>
</dbReference>